<dbReference type="EMBL" id="AWUE01020854">
    <property type="protein sequence ID" value="OMO65192.1"/>
    <property type="molecule type" value="Genomic_DNA"/>
</dbReference>
<feature type="region of interest" description="Disordered" evidence="1">
    <location>
        <begin position="1"/>
        <end position="29"/>
    </location>
</feature>
<evidence type="ECO:0000313" key="2">
    <source>
        <dbReference type="EMBL" id="OMO65192.1"/>
    </source>
</evidence>
<comment type="caution">
    <text evidence="2">The sequence shown here is derived from an EMBL/GenBank/DDBJ whole genome shotgun (WGS) entry which is preliminary data.</text>
</comment>
<dbReference type="AlphaFoldDB" id="A0A1R3H4D5"/>
<gene>
    <name evidence="2" type="ORF">COLO4_31430</name>
</gene>
<name>A0A1R3H4D5_9ROSI</name>
<reference evidence="3" key="1">
    <citation type="submission" date="2013-09" db="EMBL/GenBank/DDBJ databases">
        <title>Corchorus olitorius genome sequencing.</title>
        <authorList>
            <person name="Alam M."/>
            <person name="Haque M.S."/>
            <person name="Islam M.S."/>
            <person name="Emdad E.M."/>
            <person name="Islam M.M."/>
            <person name="Ahmed B."/>
            <person name="Halim A."/>
            <person name="Hossen Q.M.M."/>
            <person name="Hossain M.Z."/>
            <person name="Ahmed R."/>
            <person name="Khan M.M."/>
            <person name="Islam R."/>
            <person name="Rashid M.M."/>
            <person name="Khan S.A."/>
            <person name="Rahman M.S."/>
            <person name="Alam M."/>
            <person name="Yahiya A.S."/>
            <person name="Khan M.S."/>
            <person name="Azam M.S."/>
            <person name="Haque T."/>
            <person name="Lashkar M.Z.H."/>
            <person name="Akhand A.I."/>
            <person name="Morshed G."/>
            <person name="Roy S."/>
            <person name="Uddin K.S."/>
            <person name="Rabeya T."/>
            <person name="Hossain A.S."/>
            <person name="Chowdhury A."/>
            <person name="Snigdha A.R."/>
            <person name="Mortoza M.S."/>
            <person name="Matin S.A."/>
            <person name="Hoque S.M.E."/>
            <person name="Islam M.K."/>
            <person name="Roy D.K."/>
            <person name="Haider R."/>
            <person name="Moosa M.M."/>
            <person name="Elias S.M."/>
            <person name="Hasan A.M."/>
            <person name="Jahan S."/>
            <person name="Shafiuddin M."/>
            <person name="Mahmood N."/>
            <person name="Shommy N.S."/>
        </authorList>
    </citation>
    <scope>NUCLEOTIDE SEQUENCE [LARGE SCALE GENOMIC DNA]</scope>
    <source>
        <strain evidence="3">cv. O-4</strain>
    </source>
</reference>
<keyword evidence="3" id="KW-1185">Reference proteome</keyword>
<feature type="compositionally biased region" description="Basic and acidic residues" evidence="1">
    <location>
        <begin position="1"/>
        <end position="14"/>
    </location>
</feature>
<evidence type="ECO:0000313" key="3">
    <source>
        <dbReference type="Proteomes" id="UP000187203"/>
    </source>
</evidence>
<protein>
    <submittedName>
        <fullName evidence="2">Uncharacterized protein</fullName>
    </submittedName>
</protein>
<dbReference type="Proteomes" id="UP000187203">
    <property type="component" value="Unassembled WGS sequence"/>
</dbReference>
<evidence type="ECO:0000256" key="1">
    <source>
        <dbReference type="SAM" id="MobiDB-lite"/>
    </source>
</evidence>
<sequence>MAVEWREEKKKELGPTKQQLYRKHADPPA</sequence>
<organism evidence="2 3">
    <name type="scientific">Corchorus olitorius</name>
    <dbReference type="NCBI Taxonomy" id="93759"/>
    <lineage>
        <taxon>Eukaryota</taxon>
        <taxon>Viridiplantae</taxon>
        <taxon>Streptophyta</taxon>
        <taxon>Embryophyta</taxon>
        <taxon>Tracheophyta</taxon>
        <taxon>Spermatophyta</taxon>
        <taxon>Magnoliopsida</taxon>
        <taxon>eudicotyledons</taxon>
        <taxon>Gunneridae</taxon>
        <taxon>Pentapetalae</taxon>
        <taxon>rosids</taxon>
        <taxon>malvids</taxon>
        <taxon>Malvales</taxon>
        <taxon>Malvaceae</taxon>
        <taxon>Grewioideae</taxon>
        <taxon>Apeibeae</taxon>
        <taxon>Corchorus</taxon>
    </lineage>
</organism>
<proteinExistence type="predicted"/>
<accession>A0A1R3H4D5</accession>